<dbReference type="PANTHER" id="PTHR38111:SF2">
    <property type="entry name" value="FINGER DOMAIN PROTEIN, PUTATIVE (AFU_ORTHOLOGUE AFUA_1G01560)-RELATED"/>
    <property type="match status" value="1"/>
</dbReference>
<evidence type="ECO:0000313" key="1">
    <source>
        <dbReference type="EMBL" id="USP74654.1"/>
    </source>
</evidence>
<dbReference type="InterPro" id="IPR053178">
    <property type="entry name" value="Osmoadaptation_assoc"/>
</dbReference>
<keyword evidence="2" id="KW-1185">Reference proteome</keyword>
<evidence type="ECO:0000313" key="2">
    <source>
        <dbReference type="Proteomes" id="UP001056012"/>
    </source>
</evidence>
<accession>A0A9Q8Z2A3</accession>
<reference evidence="1" key="1">
    <citation type="submission" date="2021-12" db="EMBL/GenBank/DDBJ databases">
        <title>Curvularia clavata genome.</title>
        <authorList>
            <person name="Cao Y."/>
        </authorList>
    </citation>
    <scope>NUCLEOTIDE SEQUENCE</scope>
    <source>
        <strain evidence="1">Yc1106</strain>
    </source>
</reference>
<proteinExistence type="predicted"/>
<dbReference type="OrthoDB" id="5126878at2759"/>
<dbReference type="PANTHER" id="PTHR38111">
    <property type="entry name" value="ZN(2)-C6 FUNGAL-TYPE DOMAIN-CONTAINING PROTEIN-RELATED"/>
    <property type="match status" value="1"/>
</dbReference>
<gene>
    <name evidence="1" type="ORF">yc1106_01928</name>
</gene>
<dbReference type="AlphaFoldDB" id="A0A9Q8Z2A3"/>
<organism evidence="1 2">
    <name type="scientific">Curvularia clavata</name>
    <dbReference type="NCBI Taxonomy" id="95742"/>
    <lineage>
        <taxon>Eukaryota</taxon>
        <taxon>Fungi</taxon>
        <taxon>Dikarya</taxon>
        <taxon>Ascomycota</taxon>
        <taxon>Pezizomycotina</taxon>
        <taxon>Dothideomycetes</taxon>
        <taxon>Pleosporomycetidae</taxon>
        <taxon>Pleosporales</taxon>
        <taxon>Pleosporineae</taxon>
        <taxon>Pleosporaceae</taxon>
        <taxon>Curvularia</taxon>
    </lineage>
</organism>
<dbReference type="Proteomes" id="UP001056012">
    <property type="component" value="Chromosome 2"/>
</dbReference>
<name>A0A9Q8Z2A3_CURCL</name>
<protein>
    <submittedName>
        <fullName evidence="1">Uncharacterized protein</fullName>
    </submittedName>
</protein>
<dbReference type="EMBL" id="CP089275">
    <property type="protein sequence ID" value="USP74654.1"/>
    <property type="molecule type" value="Genomic_DNA"/>
</dbReference>
<dbReference type="VEuPathDB" id="FungiDB:yc1106_01928"/>
<sequence length="413" mass="46837">MQPRIMKPLTVPHDDLYQAFTHSQLITGVETFTIDPGIDRSITAECFLALSTTYFGMKHHEKTVITQGLSRYSAALQTVHKALADENASRSFDVLEAVMIIAVVEFLVSEREHGWISHARGFERLLESWGPERISYLPSLLVFEKCRASMIFAALVLRQTTILAEHDWKFLPWAQFPGRVNSIKLLTDILADCPELFALHDQVLQMQTNQNSHDIQLRLLLKKAEKICGNLHQWNAAWAKDNGQVFSEVLPPITTPCSLNPFGKETLPWTSVFQFESLYHANALTLYHATLILVLRFVASVRCTLGEVDDEEFSKQQTRSAGLFICRSVDYHLNQTWTELGAFNLLFPLRMAYEAVGREHGAIGLWLQKVLEDVSTGKRGIWKSAKAIMDITGSFAKPNSTQNTGFELRHVRY</sequence>